<comment type="caution">
    <text evidence="3">The sequence shown here is derived from an EMBL/GenBank/DDBJ whole genome shotgun (WGS) entry which is preliminary data.</text>
</comment>
<protein>
    <submittedName>
        <fullName evidence="3">Small s protein</fullName>
    </submittedName>
</protein>
<dbReference type="Proteomes" id="UP001281614">
    <property type="component" value="Unassembled WGS sequence"/>
</dbReference>
<dbReference type="InterPro" id="IPR021084">
    <property type="entry name" value="Het-s_prion_dom"/>
</dbReference>
<evidence type="ECO:0000313" key="3">
    <source>
        <dbReference type="EMBL" id="KAK2772620.1"/>
    </source>
</evidence>
<proteinExistence type="predicted"/>
<dbReference type="EMBL" id="VYYT01000066">
    <property type="protein sequence ID" value="KAK2772620.1"/>
    <property type="molecule type" value="Genomic_DNA"/>
</dbReference>
<evidence type="ECO:0000259" key="2">
    <source>
        <dbReference type="Pfam" id="PF14479"/>
    </source>
</evidence>
<evidence type="ECO:0000313" key="4">
    <source>
        <dbReference type="Proteomes" id="UP001281614"/>
    </source>
</evidence>
<feature type="domain" description="Prion-inhibition and propagation HeLo" evidence="2">
    <location>
        <begin position="46"/>
        <end position="240"/>
    </location>
</feature>
<evidence type="ECO:0000259" key="1">
    <source>
        <dbReference type="Pfam" id="PF11558"/>
    </source>
</evidence>
<dbReference type="Gene3D" id="1.20.120.1020">
    <property type="entry name" value="Prion-inhibition and propagation, HeLo domain"/>
    <property type="match status" value="1"/>
</dbReference>
<dbReference type="InterPro" id="IPR029498">
    <property type="entry name" value="HeLo_dom"/>
</dbReference>
<dbReference type="PANTHER" id="PTHR37542">
    <property type="entry name" value="HELO DOMAIN-CONTAINING PROTEIN-RELATED"/>
    <property type="match status" value="1"/>
</dbReference>
<name>A0AAD9YMK1_COLKA</name>
<sequence length="413" mass="45751">MDMPCPVPASLALKGQDLTLWTQLSHNVAGCLYVGRRSSADLKAFGIVTGALSVAALFNSCVDCFDYIQLGRRFGHDYPMCQLKLDVARARLSRWGEAACVNEDAVFDTNTPDAQTIQLAQSILEEIHDLFQAAYKTSRRYERTAKPEDLVLCEEKDLTLVFSKLHDRLKGIAHRRQNDTGLVKKTTWALHDGRELERTIDRITGFVDDLEKLFPVEATCRRLAEMEIEGVEDESALAVLNEAAQNIDKTMLDATAQKVQAIASRNFAEEVRGAGNADVQVGNQYSDKMLLCGVAITEQTSNAAEVVDAKDTAKVQIGGRFGPISPEVQLRNSVMIKMIIPIDRGSQEYARSEVGDLATNVSMSTNMYVYVDLSIVVCVWLRIWGASNTSSQKSVNDTSVLHVQNFLLKQPRL</sequence>
<accession>A0AAD9YMK1</accession>
<keyword evidence="4" id="KW-1185">Reference proteome</keyword>
<feature type="domain" description="Het-s prion-forming" evidence="1">
    <location>
        <begin position="258"/>
        <end position="322"/>
    </location>
</feature>
<dbReference type="Pfam" id="PF14479">
    <property type="entry name" value="HeLo"/>
    <property type="match status" value="1"/>
</dbReference>
<dbReference type="PANTHER" id="PTHR37542:SF3">
    <property type="entry name" value="PRION-INHIBITION AND PROPAGATION HELO DOMAIN-CONTAINING PROTEIN"/>
    <property type="match status" value="1"/>
</dbReference>
<reference evidence="3" key="1">
    <citation type="submission" date="2023-02" db="EMBL/GenBank/DDBJ databases">
        <title>Colletotrichum kahawae CIFC_Que2 genome sequencing and assembly.</title>
        <authorList>
            <person name="Baroncelli R."/>
        </authorList>
    </citation>
    <scope>NUCLEOTIDE SEQUENCE</scope>
    <source>
        <strain evidence="3">CIFC_Que2</strain>
    </source>
</reference>
<dbReference type="AlphaFoldDB" id="A0AAD9YMK1"/>
<dbReference type="Pfam" id="PF11558">
    <property type="entry name" value="HET-s_218-289"/>
    <property type="match status" value="1"/>
</dbReference>
<dbReference type="InterPro" id="IPR038305">
    <property type="entry name" value="HeLo_sf"/>
</dbReference>
<gene>
    <name evidence="3" type="ORF">CKAH01_13916</name>
</gene>
<organism evidence="3 4">
    <name type="scientific">Colletotrichum kahawae</name>
    <name type="common">Coffee berry disease fungus</name>
    <dbReference type="NCBI Taxonomy" id="34407"/>
    <lineage>
        <taxon>Eukaryota</taxon>
        <taxon>Fungi</taxon>
        <taxon>Dikarya</taxon>
        <taxon>Ascomycota</taxon>
        <taxon>Pezizomycotina</taxon>
        <taxon>Sordariomycetes</taxon>
        <taxon>Hypocreomycetidae</taxon>
        <taxon>Glomerellales</taxon>
        <taxon>Glomerellaceae</taxon>
        <taxon>Colletotrichum</taxon>
        <taxon>Colletotrichum gloeosporioides species complex</taxon>
    </lineage>
</organism>